<sequence length="115" mass="13520">MNHQDFISRPGFVYRIGNQYYYLGKWICQKCSDSDAADSHYMYELAYKEQNPADLNLYFQKLRAYSDFALTPPLDKEGVHRAQDLLLESLSDIQAEDLTHQIHVFEECCSRFLNL</sequence>
<reference evidence="2" key="4">
    <citation type="submission" date="2022-11" db="EMBL/GenBank/DDBJ databases">
        <title>Draft genome sequence of Sellimonas catena strain 18CBH55.</title>
        <authorList>
            <person name="Atsushi H."/>
            <person name="Moriya O."/>
            <person name="Mitsuo S."/>
        </authorList>
    </citation>
    <scope>NUCLEOTIDE SEQUENCE</scope>
    <source>
        <strain evidence="2">18CBH55</strain>
    </source>
</reference>
<dbReference type="Proteomes" id="UP001145145">
    <property type="component" value="Unassembled WGS sequence"/>
</dbReference>
<dbReference type="EMBL" id="BSCH01000025">
    <property type="protein sequence ID" value="GLG91721.1"/>
    <property type="molecule type" value="Genomic_DNA"/>
</dbReference>
<keyword evidence="3" id="KW-1185">Reference proteome</keyword>
<dbReference type="Proteomes" id="UP001145094">
    <property type="component" value="Unassembled WGS sequence"/>
</dbReference>
<evidence type="ECO:0000313" key="3">
    <source>
        <dbReference type="Proteomes" id="UP001145145"/>
    </source>
</evidence>
<organism evidence="1 3">
    <name type="scientific">Sellimonas catena</name>
    <dbReference type="NCBI Taxonomy" id="2994035"/>
    <lineage>
        <taxon>Bacteria</taxon>
        <taxon>Bacillati</taxon>
        <taxon>Bacillota</taxon>
        <taxon>Clostridia</taxon>
        <taxon>Lachnospirales</taxon>
        <taxon>Lachnospiraceae</taxon>
        <taxon>Sellimonas</taxon>
    </lineage>
</organism>
<proteinExistence type="predicted"/>
<dbReference type="RefSeq" id="WP_087254635.1">
    <property type="nucleotide sequence ID" value="NZ_BSBO01000014.1"/>
</dbReference>
<accession>A0A9W6C879</accession>
<reference evidence="1" key="1">
    <citation type="submission" date="2022-11" db="EMBL/GenBank/DDBJ databases">
        <title>Draft genome sequence of Sellimonas catena strain 12EGH17.</title>
        <authorList>
            <person name="Atsushi H."/>
            <person name="Moriya O."/>
            <person name="Mitsuo S."/>
        </authorList>
    </citation>
    <scope>NUCLEOTIDE SEQUENCE</scope>
    <source>
        <strain evidence="1">12EGH17</strain>
    </source>
</reference>
<protein>
    <submittedName>
        <fullName evidence="1">Uncharacterized protein</fullName>
    </submittedName>
</protein>
<gene>
    <name evidence="1" type="ORF">Selli1_16190</name>
    <name evidence="2" type="ORF">Selli2_31480</name>
</gene>
<evidence type="ECO:0000313" key="1">
    <source>
        <dbReference type="EMBL" id="GLG04445.1"/>
    </source>
</evidence>
<reference evidence="1 3" key="5">
    <citation type="journal article" date="2023" name="Int. J. Syst. Evol. Microbiol.">
        <title>Sellimonas catena sp. nov., isolated from human faeces.</title>
        <authorList>
            <person name="Hisatomi A."/>
            <person name="Ohkuma M."/>
            <person name="Sakamoto M."/>
        </authorList>
    </citation>
    <scope>NUCLEOTIDE SEQUENCE [LARGE SCALE GENOMIC DNA]</scope>
    <source>
        <strain evidence="1 3">12EGH17</strain>
        <strain evidence="2">18CBH55</strain>
    </source>
</reference>
<reference evidence="2" key="3">
    <citation type="submission" date="2022-11" db="EMBL/GenBank/DDBJ databases">
        <title>Draft genome sequence of Sellimonas catena strain 18CBH55.</title>
        <authorList>
            <person name="Hisatomi A."/>
            <person name="Ohkuma M."/>
            <person name="Sakamoto M."/>
        </authorList>
    </citation>
    <scope>NUCLEOTIDE SEQUENCE</scope>
    <source>
        <strain evidence="2">18CBH55</strain>
    </source>
</reference>
<dbReference type="EMBL" id="BSBO01000014">
    <property type="protein sequence ID" value="GLG04445.1"/>
    <property type="molecule type" value="Genomic_DNA"/>
</dbReference>
<name>A0A9W6C879_9FIRM</name>
<dbReference type="AlphaFoldDB" id="A0A9W6C879"/>
<evidence type="ECO:0000313" key="2">
    <source>
        <dbReference type="EMBL" id="GLG91721.1"/>
    </source>
</evidence>
<comment type="caution">
    <text evidence="1">The sequence shown here is derived from an EMBL/GenBank/DDBJ whole genome shotgun (WGS) entry which is preliminary data.</text>
</comment>
<reference evidence="1" key="2">
    <citation type="submission" date="2022-11" db="EMBL/GenBank/DDBJ databases">
        <title>Draft genome sequence of Sellimonas catena strain 12EGH17.</title>
        <authorList>
            <person name="Hisatomi A."/>
            <person name="Ohkuma M."/>
            <person name="Sakamoto M."/>
        </authorList>
    </citation>
    <scope>NUCLEOTIDE SEQUENCE</scope>
    <source>
        <strain evidence="1">12EGH17</strain>
    </source>
</reference>